<dbReference type="OrthoDB" id="391330at2"/>
<protein>
    <submittedName>
        <fullName evidence="2">Uncharacterized protein</fullName>
    </submittedName>
</protein>
<dbReference type="KEGG" id="stur:STURON_00962"/>
<organism evidence="2 3">
    <name type="scientific">Spiroplasma turonicum</name>
    <dbReference type="NCBI Taxonomy" id="216946"/>
    <lineage>
        <taxon>Bacteria</taxon>
        <taxon>Bacillati</taxon>
        <taxon>Mycoplasmatota</taxon>
        <taxon>Mollicutes</taxon>
        <taxon>Entomoplasmatales</taxon>
        <taxon>Spiroplasmataceae</taxon>
        <taxon>Spiroplasma</taxon>
    </lineage>
</organism>
<dbReference type="Proteomes" id="UP000067243">
    <property type="component" value="Chromosome"/>
</dbReference>
<dbReference type="STRING" id="216946.STURO_v1c09570"/>
<sequence length="156" mass="18639">MPKIIDKKIKLIAIKKFLSGEKPKLIKEDLNLKSGVAQIYQWVKRYNINELESELDYSPCEVNIYMQKDIENKLLKKENQKLEKEIKNLKKERLKDRAKIEFLEKRMPSCMNLSKEQMKIQTSKKVWKNDAYNIIFYDNSVELSLKDKCKALFVNY</sequence>
<dbReference type="AlphaFoldDB" id="A0A0K1P7E1"/>
<dbReference type="EMBL" id="CP012328">
    <property type="protein sequence ID" value="AKU80208.1"/>
    <property type="molecule type" value="Genomic_DNA"/>
</dbReference>
<evidence type="ECO:0000256" key="1">
    <source>
        <dbReference type="SAM" id="Coils"/>
    </source>
</evidence>
<proteinExistence type="predicted"/>
<accession>A0A0K1P7E1</accession>
<gene>
    <name evidence="2" type="ORF">STURON_00962</name>
</gene>
<keyword evidence="3" id="KW-1185">Reference proteome</keyword>
<dbReference type="SUPFAM" id="SSF46689">
    <property type="entry name" value="Homeodomain-like"/>
    <property type="match status" value="1"/>
</dbReference>
<feature type="coiled-coil region" evidence="1">
    <location>
        <begin position="65"/>
        <end position="106"/>
    </location>
</feature>
<keyword evidence="1" id="KW-0175">Coiled coil</keyword>
<evidence type="ECO:0000313" key="3">
    <source>
        <dbReference type="Proteomes" id="UP000067243"/>
    </source>
</evidence>
<reference evidence="2 3" key="1">
    <citation type="journal article" date="2015" name="Genome Announc.">
        <title>Complete Genome Sequence of Spiroplasma turonicum Strain Tab4cT, a Parasite of a Horse Fly, Haematopota sp. (Diptera: Tabanidae).</title>
        <authorList>
            <person name="Davis R.E."/>
            <person name="Shao J."/>
            <person name="Zhao Y."/>
            <person name="Gasparich G.E."/>
            <person name="Gaynor B.J."/>
            <person name="Donofrio N."/>
        </authorList>
    </citation>
    <scope>NUCLEOTIDE SEQUENCE [LARGE SCALE GENOMIC DNA]</scope>
    <source>
        <strain evidence="2 3">Tab4c</strain>
    </source>
</reference>
<dbReference type="RefSeq" id="WP_075048769.1">
    <property type="nucleotide sequence ID" value="NZ_CP012328.1"/>
</dbReference>
<dbReference type="PATRIC" id="fig|216946.3.peg.995"/>
<evidence type="ECO:0000313" key="2">
    <source>
        <dbReference type="EMBL" id="AKU80208.1"/>
    </source>
</evidence>
<name>A0A0K1P7E1_9MOLU</name>
<dbReference type="InterPro" id="IPR009057">
    <property type="entry name" value="Homeodomain-like_sf"/>
</dbReference>